<keyword evidence="2" id="KW-0472">Membrane</keyword>
<sequence>MAGKTTKKDADKLRKAIESARKAAGKKTKPKKKAKPRKKAKPKKKAAPNEKRPTFPGAKGKARKRRPSKRPAKPPVVRKTIALTNRTPFPVKIFASGTKKGEAQVLCVVPAYSSSSVTAQVGDTLTAKIPSLDRVAATLKVADTGGQRIDVTERALRSNKAGKTIEVLLDAPVRNCALFRVDGRGAHKPLPDRIHASGRPVKLRLPVGSVIRGADPDRRGTYFWLIVTPSGQPNLLGLTFSTGVGWDVRAEQGEVVMFLDLGLPKLDKAASASAKNPFWVRLHGDVEDLSSLLSSQYCKLPTRIDVNPHPVDLRMYAERGEKTRAASLDELCATAAARRQSKAKGRAKPKLESRAVRVLAADTGPGTVAGLYPRSRFRGEAVPFEHSRTGALMGALKTLGSVDIAVPVEAKSVGLRTLSSLSEDYEYVRGRMRKVSRFRTTVQVEDPEVKEVEIRSWEDGARIRVGGKHYVVGPERPVRVAPNGFGRVVIEMEPTGAGAPELMLRTDAMMRDTHIDVFPDQEMHEKIARMPQDALFESGLVDKKKVSKQDCAAVQQTIQCLSRAMTHGQSETRDGRQNHRDVDASAMDHEHFAFGTDPKTGKVRHEPLDPAAAAMRAAQAQAGLAQSVLGEIGKVAQFIVGKPQQGDPEKLGEAIVDGLIPGGAATRQGLEVTFEFLEENVPAIRVLVNTSKAIGELIGKAIDAIEVGVQEFVDWLRFAFDWGDIQRTQKVVIGVFDDFMGAIKSGASSLKGTVNAEFDKLRELMTNARSDGGASLRARQSDNDGNNLITEVFSEATEKLEWIVNWVSEHLTMGESDFSRELSRRLAKLPSNLIEPLERLDDVDDDVKQSFADLGDTLEALSKGDLSTALVKLGDLMLAVGGALLNVLNTVSDVLFELFIAAIEIIEFVFNYRPKLLELRAFNQEIFGGVEIPSIIELVALIIAIPATVSHKIQFGVAPFPETSLAANAWDEFTDFLGDVELSSKYWVLAWATGVGGLMNQYTMTMALLDQPKTSGNLNILGGIVAGAKVIFYVMIAFIYDKPIYSILAAILGGIRAIVGCIDAVLIQNAGTSAGGYKRACLFDGIYGALCVVVAIAAIADGEDPWIATASMLIGAGHVAQLCVFGSAIVAVVGIAATAPIAWSASGIYFHLAGQQQSA</sequence>
<feature type="compositionally biased region" description="Basic residues" evidence="1">
    <location>
        <begin position="60"/>
        <end position="72"/>
    </location>
</feature>
<feature type="compositionally biased region" description="Basic and acidic residues" evidence="1">
    <location>
        <begin position="1"/>
        <end position="21"/>
    </location>
</feature>
<evidence type="ECO:0000256" key="1">
    <source>
        <dbReference type="SAM" id="MobiDB-lite"/>
    </source>
</evidence>
<dbReference type="RefSeq" id="WP_006976327.1">
    <property type="nucleotide sequence ID" value="NZ_ABCS01000127.1"/>
</dbReference>
<dbReference type="STRING" id="391625.PPSIR1_06406"/>
<protein>
    <submittedName>
        <fullName evidence="3">Uncharacterized protein</fullName>
    </submittedName>
</protein>
<gene>
    <name evidence="3" type="ORF">PPSIR1_06406</name>
</gene>
<accession>A6GHZ1</accession>
<keyword evidence="2" id="KW-1133">Transmembrane helix</keyword>
<reference evidence="3 4" key="1">
    <citation type="submission" date="2007-06" db="EMBL/GenBank/DDBJ databases">
        <authorList>
            <person name="Shimkets L."/>
            <person name="Ferriera S."/>
            <person name="Johnson J."/>
            <person name="Kravitz S."/>
            <person name="Beeson K."/>
            <person name="Sutton G."/>
            <person name="Rogers Y.-H."/>
            <person name="Friedman R."/>
            <person name="Frazier M."/>
            <person name="Venter J.C."/>
        </authorList>
    </citation>
    <scope>NUCLEOTIDE SEQUENCE [LARGE SCALE GENOMIC DNA]</scope>
    <source>
        <strain evidence="3 4">SIR-1</strain>
    </source>
</reference>
<feature type="transmembrane region" description="Helical" evidence="2">
    <location>
        <begin position="1080"/>
        <end position="1099"/>
    </location>
</feature>
<dbReference type="Proteomes" id="UP000005801">
    <property type="component" value="Unassembled WGS sequence"/>
</dbReference>
<dbReference type="AlphaFoldDB" id="A6GHZ1"/>
<evidence type="ECO:0000313" key="4">
    <source>
        <dbReference type="Proteomes" id="UP000005801"/>
    </source>
</evidence>
<dbReference type="OrthoDB" id="9020765at2"/>
<feature type="transmembrane region" description="Helical" evidence="2">
    <location>
        <begin position="986"/>
        <end position="1008"/>
    </location>
</feature>
<proteinExistence type="predicted"/>
<organism evidence="3 4">
    <name type="scientific">Plesiocystis pacifica SIR-1</name>
    <dbReference type="NCBI Taxonomy" id="391625"/>
    <lineage>
        <taxon>Bacteria</taxon>
        <taxon>Pseudomonadati</taxon>
        <taxon>Myxococcota</taxon>
        <taxon>Polyangia</taxon>
        <taxon>Nannocystales</taxon>
        <taxon>Nannocystaceae</taxon>
        <taxon>Plesiocystis</taxon>
    </lineage>
</organism>
<feature type="compositionally biased region" description="Basic residues" evidence="1">
    <location>
        <begin position="23"/>
        <end position="46"/>
    </location>
</feature>
<evidence type="ECO:0000256" key="2">
    <source>
        <dbReference type="SAM" id="Phobius"/>
    </source>
</evidence>
<feature type="transmembrane region" description="Helical" evidence="2">
    <location>
        <begin position="1020"/>
        <end position="1040"/>
    </location>
</feature>
<name>A6GHZ1_9BACT</name>
<keyword evidence="2" id="KW-0812">Transmembrane</keyword>
<feature type="region of interest" description="Disordered" evidence="1">
    <location>
        <begin position="1"/>
        <end position="77"/>
    </location>
</feature>
<comment type="caution">
    <text evidence="3">The sequence shown here is derived from an EMBL/GenBank/DDBJ whole genome shotgun (WGS) entry which is preliminary data.</text>
</comment>
<keyword evidence="4" id="KW-1185">Reference proteome</keyword>
<feature type="transmembrane region" description="Helical" evidence="2">
    <location>
        <begin position="1046"/>
        <end position="1068"/>
    </location>
</feature>
<feature type="transmembrane region" description="Helical" evidence="2">
    <location>
        <begin position="1119"/>
        <end position="1143"/>
    </location>
</feature>
<evidence type="ECO:0000313" key="3">
    <source>
        <dbReference type="EMBL" id="EDM74498.1"/>
    </source>
</evidence>
<dbReference type="EMBL" id="ABCS01000127">
    <property type="protein sequence ID" value="EDM74498.1"/>
    <property type="molecule type" value="Genomic_DNA"/>
</dbReference>